<keyword evidence="3" id="KW-1185">Reference proteome</keyword>
<name>D1P1R3_9GAMM</name>
<accession>D1P1R3</accession>
<proteinExistence type="predicted"/>
<protein>
    <submittedName>
        <fullName evidence="2">Uncharacterized protein</fullName>
    </submittedName>
</protein>
<feature type="region of interest" description="Disordered" evidence="1">
    <location>
        <begin position="1"/>
        <end position="20"/>
    </location>
</feature>
<evidence type="ECO:0000313" key="2">
    <source>
        <dbReference type="EMBL" id="EFB72534.1"/>
    </source>
</evidence>
<reference evidence="2" key="1">
    <citation type="submission" date="2009-12" db="EMBL/GenBank/DDBJ databases">
        <authorList>
            <person name="Weinstock G."/>
            <person name="Sodergren E."/>
            <person name="Clifton S."/>
            <person name="Fulton L."/>
            <person name="Fulton B."/>
            <person name="Courtney L."/>
            <person name="Fronick C."/>
            <person name="Harrison M."/>
            <person name="Strong C."/>
            <person name="Farmer C."/>
            <person name="Delahaunty K."/>
            <person name="Markovic C."/>
            <person name="Hall O."/>
            <person name="Minx P."/>
            <person name="Tomlinson C."/>
            <person name="Mitreva M."/>
            <person name="Nelson J."/>
            <person name="Hou S."/>
            <person name="Wollam A."/>
            <person name="Pepin K.H."/>
            <person name="Johnson M."/>
            <person name="Bhonagiri V."/>
            <person name="Nash W.E."/>
            <person name="Warren W."/>
            <person name="Chinwalla A."/>
            <person name="Mardis E.R."/>
            <person name="Wilson R.K."/>
        </authorList>
    </citation>
    <scope>NUCLEOTIDE SEQUENCE [LARGE SCALE GENOMIC DNA]</scope>
    <source>
        <strain evidence="2">DSM 4541</strain>
    </source>
</reference>
<organism evidence="2 3">
    <name type="scientific">Providencia rustigianii DSM 4541</name>
    <dbReference type="NCBI Taxonomy" id="500637"/>
    <lineage>
        <taxon>Bacteria</taxon>
        <taxon>Pseudomonadati</taxon>
        <taxon>Pseudomonadota</taxon>
        <taxon>Gammaproteobacteria</taxon>
        <taxon>Enterobacterales</taxon>
        <taxon>Morganellaceae</taxon>
        <taxon>Providencia</taxon>
    </lineage>
</organism>
<dbReference type="Proteomes" id="UP000005512">
    <property type="component" value="Unassembled WGS sequence"/>
</dbReference>
<gene>
    <name evidence="2" type="ORF">PROVRUST_06135</name>
</gene>
<evidence type="ECO:0000313" key="3">
    <source>
        <dbReference type="Proteomes" id="UP000005512"/>
    </source>
</evidence>
<evidence type="ECO:0000256" key="1">
    <source>
        <dbReference type="SAM" id="MobiDB-lite"/>
    </source>
</evidence>
<comment type="caution">
    <text evidence="2">The sequence shown here is derived from an EMBL/GenBank/DDBJ whole genome shotgun (WGS) entry which is preliminary data.</text>
</comment>
<dbReference type="HOGENOM" id="CLU_3102606_0_0_6"/>
<sequence>MEVTPTEGRKSGNEQSGNRISAGFLFPLGQFTHQRMHFDGKLIDGVVVRIT</sequence>
<dbReference type="EMBL" id="ABXV02000022">
    <property type="protein sequence ID" value="EFB72534.1"/>
    <property type="molecule type" value="Genomic_DNA"/>
</dbReference>
<dbReference type="AlphaFoldDB" id="D1P1R3"/>